<dbReference type="STRING" id="1965070.A0A443R8P7"/>
<feature type="domain" description="Doublecortin" evidence="1">
    <location>
        <begin position="153"/>
        <end position="210"/>
    </location>
</feature>
<dbReference type="PANTHER" id="PTHR23004:SF11">
    <property type="entry name" value="PROTEIN RPI-1"/>
    <property type="match status" value="1"/>
</dbReference>
<dbReference type="InterPro" id="IPR036572">
    <property type="entry name" value="Doublecortin_dom_sf"/>
</dbReference>
<name>A0A443R8P7_9ACAR</name>
<evidence type="ECO:0000313" key="2">
    <source>
        <dbReference type="EMBL" id="RWS11636.1"/>
    </source>
</evidence>
<dbReference type="AlphaFoldDB" id="A0A443R8P7"/>
<dbReference type="GO" id="GO:0005815">
    <property type="term" value="C:microtubule organizing center"/>
    <property type="evidence" value="ECO:0007669"/>
    <property type="project" value="TreeGrafter"/>
</dbReference>
<dbReference type="GO" id="GO:0035556">
    <property type="term" value="P:intracellular signal transduction"/>
    <property type="evidence" value="ECO:0007669"/>
    <property type="project" value="InterPro"/>
</dbReference>
<gene>
    <name evidence="2" type="ORF">B4U79_13043</name>
</gene>
<dbReference type="GO" id="GO:0005874">
    <property type="term" value="C:microtubule"/>
    <property type="evidence" value="ECO:0007669"/>
    <property type="project" value="TreeGrafter"/>
</dbReference>
<dbReference type="Gene3D" id="3.10.20.230">
    <property type="entry name" value="Doublecortin domain"/>
    <property type="match status" value="2"/>
</dbReference>
<dbReference type="OrthoDB" id="47802at2759"/>
<accession>A0A443R8P7</accession>
<keyword evidence="3" id="KW-1185">Reference proteome</keyword>
<dbReference type="PROSITE" id="PS50309">
    <property type="entry name" value="DC"/>
    <property type="match status" value="2"/>
</dbReference>
<proteinExistence type="predicted"/>
<reference evidence="2 3" key="1">
    <citation type="journal article" date="2018" name="Gigascience">
        <title>Genomes of trombidid mites reveal novel predicted allergens and laterally-transferred genes associated with secondary metabolism.</title>
        <authorList>
            <person name="Dong X."/>
            <person name="Chaisiri K."/>
            <person name="Xia D."/>
            <person name="Armstrong S.D."/>
            <person name="Fang Y."/>
            <person name="Donnelly M.J."/>
            <person name="Kadowaki T."/>
            <person name="McGarry J.W."/>
            <person name="Darby A.C."/>
            <person name="Makepeace B.L."/>
        </authorList>
    </citation>
    <scope>NUCLEOTIDE SEQUENCE [LARGE SCALE GENOMIC DNA]</scope>
    <source>
        <strain evidence="2">UoL-WK</strain>
    </source>
</reference>
<dbReference type="InterPro" id="IPR003533">
    <property type="entry name" value="Doublecortin_dom"/>
</dbReference>
<feature type="domain" description="Doublecortin" evidence="1">
    <location>
        <begin position="22"/>
        <end position="104"/>
    </location>
</feature>
<dbReference type="SMART" id="SM00537">
    <property type="entry name" value="DCX"/>
    <property type="match status" value="1"/>
</dbReference>
<dbReference type="SUPFAM" id="SSF89837">
    <property type="entry name" value="Doublecortin (DC)"/>
    <property type="match status" value="2"/>
</dbReference>
<evidence type="ECO:0000313" key="3">
    <source>
        <dbReference type="Proteomes" id="UP000285301"/>
    </source>
</evidence>
<sequence length="220" mass="24879">MNRNANGLASRALQEASERKARMVTFYRNGEVFTNGLKVSILPGKDFKSLRHLCDYLTSKTNILRGVRYIFTLNGRRIQSLNELQHNSAYVISGTQNFQYLAYGQQERVQTLNLPESKLPKTSKNSIVLKPLSPKLKAKFFAKPETQFTPKEGRILTIVNSRDPSIVTRVLLNLRTPKSFDGIVRDLGQAVRIRNARRMFTPNGLEVGSLVSCVGYFVKV</sequence>
<comment type="caution">
    <text evidence="2">The sequence shown here is derived from an EMBL/GenBank/DDBJ whole genome shotgun (WGS) entry which is preliminary data.</text>
</comment>
<evidence type="ECO:0000259" key="1">
    <source>
        <dbReference type="PROSITE" id="PS50309"/>
    </source>
</evidence>
<dbReference type="PANTHER" id="PTHR23004">
    <property type="entry name" value="DOUBLECORTIN DOMAIN CONTAINING 2"/>
    <property type="match status" value="1"/>
</dbReference>
<dbReference type="Proteomes" id="UP000285301">
    <property type="component" value="Unassembled WGS sequence"/>
</dbReference>
<organism evidence="2 3">
    <name type="scientific">Dinothrombium tinctorium</name>
    <dbReference type="NCBI Taxonomy" id="1965070"/>
    <lineage>
        <taxon>Eukaryota</taxon>
        <taxon>Metazoa</taxon>
        <taxon>Ecdysozoa</taxon>
        <taxon>Arthropoda</taxon>
        <taxon>Chelicerata</taxon>
        <taxon>Arachnida</taxon>
        <taxon>Acari</taxon>
        <taxon>Acariformes</taxon>
        <taxon>Trombidiformes</taxon>
        <taxon>Prostigmata</taxon>
        <taxon>Anystina</taxon>
        <taxon>Parasitengona</taxon>
        <taxon>Trombidioidea</taxon>
        <taxon>Trombidiidae</taxon>
        <taxon>Dinothrombium</taxon>
    </lineage>
</organism>
<dbReference type="EMBL" id="NCKU01001623">
    <property type="protein sequence ID" value="RWS11636.1"/>
    <property type="molecule type" value="Genomic_DNA"/>
</dbReference>
<protein>
    <submittedName>
        <fullName evidence="2">Echinoderm microtubule-associated protein-like CG42247</fullName>
    </submittedName>
</protein>
<dbReference type="Pfam" id="PF03607">
    <property type="entry name" value="DCX"/>
    <property type="match status" value="1"/>
</dbReference>